<protein>
    <recommendedName>
        <fullName evidence="1">Stress-response A/B barrel domain-containing protein</fullName>
    </recommendedName>
</protein>
<evidence type="ECO:0000313" key="4">
    <source>
        <dbReference type="Proteomes" id="UP000240974"/>
    </source>
</evidence>
<proteinExistence type="predicted"/>
<dbReference type="Proteomes" id="UP000593842">
    <property type="component" value="Chromosome"/>
</dbReference>
<keyword evidence="4" id="KW-1185">Reference proteome</keyword>
<dbReference type="KEGG" id="fit:Fi14EGH31_21970"/>
<evidence type="ECO:0000313" key="5">
    <source>
        <dbReference type="Proteomes" id="UP000593842"/>
    </source>
</evidence>
<dbReference type="Pfam" id="PF07876">
    <property type="entry name" value="Dabb"/>
    <property type="match status" value="1"/>
</dbReference>
<gene>
    <name evidence="3" type="ORF">C7U54_12870</name>
    <name evidence="2" type="ORF">Fi14EGH31_21970</name>
</gene>
<evidence type="ECO:0000259" key="1">
    <source>
        <dbReference type="PROSITE" id="PS51502"/>
    </source>
</evidence>
<dbReference type="SUPFAM" id="SSF54909">
    <property type="entry name" value="Dimeric alpha+beta barrel"/>
    <property type="match status" value="1"/>
</dbReference>
<organism evidence="3 4">
    <name type="scientific">Faecalibacillus intestinalis</name>
    <dbReference type="NCBI Taxonomy" id="1982626"/>
    <lineage>
        <taxon>Bacteria</taxon>
        <taxon>Bacillati</taxon>
        <taxon>Bacillota</taxon>
        <taxon>Erysipelotrichia</taxon>
        <taxon>Erysipelotrichales</taxon>
        <taxon>Coprobacillaceae</taxon>
        <taxon>Faecalibacillus</taxon>
    </lineage>
</organism>
<dbReference type="PROSITE" id="PS51502">
    <property type="entry name" value="S_R_A_B_BARREL"/>
    <property type="match status" value="1"/>
</dbReference>
<evidence type="ECO:0000313" key="2">
    <source>
        <dbReference type="EMBL" id="BCL58485.1"/>
    </source>
</evidence>
<name>A0A2T3FMX4_9FIRM</name>
<dbReference type="Proteomes" id="UP000240974">
    <property type="component" value="Unassembled WGS sequence"/>
</dbReference>
<dbReference type="Gene3D" id="3.30.70.100">
    <property type="match status" value="1"/>
</dbReference>
<dbReference type="InterPro" id="IPR011008">
    <property type="entry name" value="Dimeric_a/b-barrel"/>
</dbReference>
<accession>A0A2T3FMX4</accession>
<dbReference type="InterPro" id="IPR013097">
    <property type="entry name" value="Dabb"/>
</dbReference>
<feature type="domain" description="Stress-response A/B barrel" evidence="1">
    <location>
        <begin position="2"/>
        <end position="94"/>
    </location>
</feature>
<evidence type="ECO:0000313" key="3">
    <source>
        <dbReference type="EMBL" id="PST36638.1"/>
    </source>
</evidence>
<dbReference type="EMBL" id="PYLQ01000026">
    <property type="protein sequence ID" value="PST36638.1"/>
    <property type="molecule type" value="Genomic_DNA"/>
</dbReference>
<dbReference type="RefSeq" id="WP_107030565.1">
    <property type="nucleotide sequence ID" value="NZ_AP024085.1"/>
</dbReference>
<reference evidence="5" key="3">
    <citation type="submission" date="2020-09" db="EMBL/GenBank/DDBJ databases">
        <title>Complete genome sequencing of Faecalibacillus intestinalis strain 14EGH31.</title>
        <authorList>
            <person name="Sakamoto M."/>
            <person name="Murakami T."/>
            <person name="Mori H."/>
        </authorList>
    </citation>
    <scope>NUCLEOTIDE SEQUENCE [LARGE SCALE GENOMIC DNA]</scope>
    <source>
        <strain evidence="5">14EGH31</strain>
    </source>
</reference>
<dbReference type="AlphaFoldDB" id="A0A2T3FMX4"/>
<dbReference type="GeneID" id="70580635"/>
<reference evidence="3 4" key="1">
    <citation type="journal article" date="2019" name="Int. J. Syst. Evol. Microbiol.">
        <title>Faecalibacillus intestinalis gen. nov., sp. nov. and Faecalibacillus faecis sp. nov., isolated from human faeces.</title>
        <authorList>
            <person name="Seo B."/>
            <person name="Jeon K."/>
            <person name="Baek I."/>
            <person name="Lee Y.M."/>
            <person name="Baek K."/>
            <person name="Ko G."/>
        </authorList>
    </citation>
    <scope>NUCLEOTIDE SEQUENCE [LARGE SCALE GENOMIC DNA]</scope>
    <source>
        <strain evidence="3 4">SNUG30099</strain>
    </source>
</reference>
<dbReference type="EMBL" id="AP024085">
    <property type="protein sequence ID" value="BCL58485.1"/>
    <property type="molecule type" value="Genomic_DNA"/>
</dbReference>
<sequence>MIKHVSVFTLKDKSEIKHFVEMLEEVGKNCPLIIKSEVGVNIGEQPPVGPHFGDVIQIVEFSNLIDLQKYPQSKEHQKLLMDGTEMETVTAIDYII</sequence>
<reference evidence="2" key="2">
    <citation type="journal article" date="2020" name="Microbiol. Resour. Announc.">
        <title>Complete Genome Sequence of Faecalibacillus intestinalis JCM 34082, Isolated from Feces from a Healthy Japanese Female.</title>
        <authorList>
            <person name="Sakamoto M."/>
            <person name="Ikeyama N."/>
            <person name="Toyoda A."/>
            <person name="Murakami T."/>
            <person name="Mori H."/>
            <person name="Ohkuma M."/>
        </authorList>
    </citation>
    <scope>NUCLEOTIDE SEQUENCE</scope>
    <source>
        <strain evidence="2">14EGH31</strain>
    </source>
</reference>